<dbReference type="RefSeq" id="WP_272470835.1">
    <property type="nucleotide sequence ID" value="NZ_JAMRYU010000037.1"/>
</dbReference>
<reference evidence="1" key="1">
    <citation type="submission" date="2022-05" db="EMBL/GenBank/DDBJ databases">
        <title>Draft genome sequence of Clostridium tertium strain CP3 isolated from Peru.</title>
        <authorList>
            <person name="Hurtado R."/>
            <person name="Lima L."/>
            <person name="Sousa T."/>
            <person name="Jaiswal A.K."/>
            <person name="Tiwari S."/>
            <person name="Maturrano L."/>
            <person name="Brenig B."/>
            <person name="Azevedo V."/>
        </authorList>
    </citation>
    <scope>NUCLEOTIDE SEQUENCE</scope>
    <source>
        <strain evidence="1">CP3</strain>
    </source>
</reference>
<keyword evidence="2" id="KW-1185">Reference proteome</keyword>
<dbReference type="AlphaFoldDB" id="A0A9X3XQE5"/>
<comment type="caution">
    <text evidence="1">The sequence shown here is derived from an EMBL/GenBank/DDBJ whole genome shotgun (WGS) entry which is preliminary data.</text>
</comment>
<evidence type="ECO:0000313" key="2">
    <source>
        <dbReference type="Proteomes" id="UP001141183"/>
    </source>
</evidence>
<proteinExistence type="predicted"/>
<sequence length="191" mass="21327">MSDINEIVLGAGEIFMYEFSGESIPGHTEIETEAHNVGHCSGGFSIDYKPEKYEVKNQYGKTVKSFITKEEITAKTGILTWSLEKLALLSTAKFAQDKEKKIRTLKFGVCGALKTVLIRFVHTKENGKKIRFTMIGQGGNGFAIEFGEKELTIDSEITAIEYIKNFLAEFEEELTDEEAAALPEITKAQEE</sequence>
<name>A0A9X3XQE5_9CLOT</name>
<dbReference type="Proteomes" id="UP001141183">
    <property type="component" value="Unassembled WGS sequence"/>
</dbReference>
<evidence type="ECO:0000313" key="1">
    <source>
        <dbReference type="EMBL" id="MDC4242531.1"/>
    </source>
</evidence>
<dbReference type="EMBL" id="JAMRYU010000037">
    <property type="protein sequence ID" value="MDC4242531.1"/>
    <property type="molecule type" value="Genomic_DNA"/>
</dbReference>
<organism evidence="1 2">
    <name type="scientific">Clostridium tertium</name>
    <dbReference type="NCBI Taxonomy" id="1559"/>
    <lineage>
        <taxon>Bacteria</taxon>
        <taxon>Bacillati</taxon>
        <taxon>Bacillota</taxon>
        <taxon>Clostridia</taxon>
        <taxon>Eubacteriales</taxon>
        <taxon>Clostridiaceae</taxon>
        <taxon>Clostridium</taxon>
    </lineage>
</organism>
<protein>
    <submittedName>
        <fullName evidence="1">Uncharacterized protein</fullName>
    </submittedName>
</protein>
<accession>A0A9X3XQE5</accession>
<gene>
    <name evidence="1" type="ORF">NE398_20585</name>
</gene>